<keyword evidence="4" id="KW-0862">Zinc</keyword>
<accession>A0ABV5P5Z9</accession>
<proteinExistence type="predicted"/>
<dbReference type="InterPro" id="IPR006311">
    <property type="entry name" value="TAT_signal"/>
</dbReference>
<keyword evidence="5" id="KW-0732">Signal</keyword>
<dbReference type="SMART" id="SM00235">
    <property type="entry name" value="ZnMc"/>
    <property type="match status" value="1"/>
</dbReference>
<sequence length="221" mass="24763">MSRAPRSRRVLLPAAVSTALTAALLTAAAPPAASYDVVGPAWRDPDITWRIVEYSQRESLRGKQRQVERLVGRAMNEWSKASRKIRFRKVGGGHADIEIRFVTRADRIATPHDASFRSPFDGPGGVVAYAFFPPYGDLYFDDEENWDLTPPARRRTLPQASGSRGQDLYQSALHELGHSIGLGHSDDPRSVMQADVTGRHFLGRDDVRAVRALYERRPRTR</sequence>
<evidence type="ECO:0000256" key="5">
    <source>
        <dbReference type="SAM" id="SignalP"/>
    </source>
</evidence>
<dbReference type="InterPro" id="IPR006026">
    <property type="entry name" value="Peptidase_Metallo"/>
</dbReference>
<dbReference type="SUPFAM" id="SSF55486">
    <property type="entry name" value="Metalloproteases ('zincins'), catalytic domain"/>
    <property type="match status" value="1"/>
</dbReference>
<keyword evidence="3 7" id="KW-0378">Hydrolase</keyword>
<keyword evidence="7" id="KW-0482">Metalloprotease</keyword>
<dbReference type="EC" id="3.4.24.-" evidence="7"/>
<evidence type="ECO:0000256" key="4">
    <source>
        <dbReference type="ARBA" id="ARBA00022833"/>
    </source>
</evidence>
<evidence type="ECO:0000313" key="7">
    <source>
        <dbReference type="EMBL" id="MFB9518620.1"/>
    </source>
</evidence>
<feature type="chain" id="PRO_5045336533" evidence="5">
    <location>
        <begin position="23"/>
        <end position="221"/>
    </location>
</feature>
<keyword evidence="1" id="KW-0645">Protease</keyword>
<dbReference type="Proteomes" id="UP001589718">
    <property type="component" value="Unassembled WGS sequence"/>
</dbReference>
<comment type="caution">
    <text evidence="7">The sequence shown here is derived from an EMBL/GenBank/DDBJ whole genome shotgun (WGS) entry which is preliminary data.</text>
</comment>
<dbReference type="GO" id="GO:0008237">
    <property type="term" value="F:metallopeptidase activity"/>
    <property type="evidence" value="ECO:0007669"/>
    <property type="project" value="UniProtKB-KW"/>
</dbReference>
<keyword evidence="2" id="KW-0479">Metal-binding</keyword>
<reference evidence="7 8" key="1">
    <citation type="submission" date="2024-09" db="EMBL/GenBank/DDBJ databases">
        <authorList>
            <person name="Sun Q."/>
            <person name="Mori K."/>
        </authorList>
    </citation>
    <scope>NUCLEOTIDE SEQUENCE [LARGE SCALE GENOMIC DNA]</scope>
    <source>
        <strain evidence="7 8">JCM 4362</strain>
    </source>
</reference>
<feature type="signal peptide" evidence="5">
    <location>
        <begin position="1"/>
        <end position="22"/>
    </location>
</feature>
<keyword evidence="8" id="KW-1185">Reference proteome</keyword>
<organism evidence="7 8">
    <name type="scientific">Streptomyces cremeus</name>
    <dbReference type="NCBI Taxonomy" id="66881"/>
    <lineage>
        <taxon>Bacteria</taxon>
        <taxon>Bacillati</taxon>
        <taxon>Actinomycetota</taxon>
        <taxon>Actinomycetes</taxon>
        <taxon>Kitasatosporales</taxon>
        <taxon>Streptomycetaceae</taxon>
        <taxon>Streptomyces</taxon>
    </lineage>
</organism>
<dbReference type="InterPro" id="IPR001818">
    <property type="entry name" value="Pept_M10_metallopeptidase"/>
</dbReference>
<dbReference type="RefSeq" id="WP_380836480.1">
    <property type="nucleotide sequence ID" value="NZ_JBHMCR010000001.1"/>
</dbReference>
<evidence type="ECO:0000313" key="8">
    <source>
        <dbReference type="Proteomes" id="UP001589718"/>
    </source>
</evidence>
<dbReference type="EMBL" id="JBHMCR010000001">
    <property type="protein sequence ID" value="MFB9518620.1"/>
    <property type="molecule type" value="Genomic_DNA"/>
</dbReference>
<dbReference type="PRINTS" id="PR00138">
    <property type="entry name" value="MATRIXIN"/>
</dbReference>
<evidence type="ECO:0000256" key="2">
    <source>
        <dbReference type="ARBA" id="ARBA00022723"/>
    </source>
</evidence>
<name>A0ABV5P5Z9_STRCM</name>
<evidence type="ECO:0000256" key="3">
    <source>
        <dbReference type="ARBA" id="ARBA00022801"/>
    </source>
</evidence>
<dbReference type="PANTHER" id="PTHR10201:SF309">
    <property type="entry name" value="PEPTIDASE METALLOPEPTIDASE DOMAIN-CONTAINING PROTEIN"/>
    <property type="match status" value="1"/>
</dbReference>
<evidence type="ECO:0000256" key="1">
    <source>
        <dbReference type="ARBA" id="ARBA00022670"/>
    </source>
</evidence>
<dbReference type="Gene3D" id="3.40.390.10">
    <property type="entry name" value="Collagenase (Catalytic Domain)"/>
    <property type="match status" value="1"/>
</dbReference>
<dbReference type="Pfam" id="PF00413">
    <property type="entry name" value="Peptidase_M10"/>
    <property type="match status" value="1"/>
</dbReference>
<evidence type="ECO:0000259" key="6">
    <source>
        <dbReference type="SMART" id="SM00235"/>
    </source>
</evidence>
<dbReference type="PANTHER" id="PTHR10201">
    <property type="entry name" value="MATRIX METALLOPROTEINASE"/>
    <property type="match status" value="1"/>
</dbReference>
<dbReference type="PROSITE" id="PS51318">
    <property type="entry name" value="TAT"/>
    <property type="match status" value="1"/>
</dbReference>
<gene>
    <name evidence="7" type="ORF">ACFFTU_01460</name>
</gene>
<feature type="domain" description="Peptidase metallopeptidase" evidence="6">
    <location>
        <begin position="38"/>
        <end position="216"/>
    </location>
</feature>
<dbReference type="InterPro" id="IPR021190">
    <property type="entry name" value="Pept_M10A"/>
</dbReference>
<dbReference type="InterPro" id="IPR024079">
    <property type="entry name" value="MetalloPept_cat_dom_sf"/>
</dbReference>
<protein>
    <submittedName>
        <fullName evidence="7">Matrixin family metalloprotease</fullName>
        <ecNumber evidence="7">3.4.24.-</ecNumber>
    </submittedName>
</protein>